<dbReference type="GO" id="GO:0046872">
    <property type="term" value="F:metal ion binding"/>
    <property type="evidence" value="ECO:0007669"/>
    <property type="project" value="UniProtKB-KW"/>
</dbReference>
<gene>
    <name evidence="2" type="ORF">S01H1_38209</name>
</gene>
<evidence type="ECO:0000313" key="2">
    <source>
        <dbReference type="EMBL" id="GAG03232.1"/>
    </source>
</evidence>
<dbReference type="InterPro" id="IPR052170">
    <property type="entry name" value="M29_Exopeptidase"/>
</dbReference>
<reference evidence="2" key="1">
    <citation type="journal article" date="2014" name="Front. Microbiol.">
        <title>High frequency of phylogenetically diverse reductive dehalogenase-homologous genes in deep subseafloor sedimentary metagenomes.</title>
        <authorList>
            <person name="Kawai M."/>
            <person name="Futagami T."/>
            <person name="Toyoda A."/>
            <person name="Takaki Y."/>
            <person name="Nishi S."/>
            <person name="Hori S."/>
            <person name="Arai W."/>
            <person name="Tsubouchi T."/>
            <person name="Morono Y."/>
            <person name="Uchiyama I."/>
            <person name="Ito T."/>
            <person name="Fujiyama A."/>
            <person name="Inagaki F."/>
            <person name="Takami H."/>
        </authorList>
    </citation>
    <scope>NUCLEOTIDE SEQUENCE</scope>
    <source>
        <strain evidence="2">Expedition CK06-06</strain>
    </source>
</reference>
<sequence length="204" mass="22412">LGPAVGARVEFSTGHQMYFDLRDRVPDPDDGQAHPGREGIRIINLPSGETCIAPYEGEVEGRPSRTEGNIPAMYDDELVVFQVRENRIVDVIGEGSEAARMRDYLAVDDARRNIAELGLGCNDKAVICGKVLEDEKVLGMHWAYGRSEHLGGTVGVDSFSDPSHVMHDDIVYAKGGPIEISSLVLEYENGTTEEIIRDSTYTVF</sequence>
<comment type="caution">
    <text evidence="2">The sequence shown here is derived from an EMBL/GenBank/DDBJ whole genome shotgun (WGS) entry which is preliminary data.</text>
</comment>
<dbReference type="SUPFAM" id="SSF144052">
    <property type="entry name" value="Thermophilic metalloprotease-like"/>
    <property type="match status" value="1"/>
</dbReference>
<dbReference type="PANTHER" id="PTHR34448:SF1">
    <property type="entry name" value="BLL6088 PROTEIN"/>
    <property type="match status" value="1"/>
</dbReference>
<evidence type="ECO:0008006" key="3">
    <source>
        <dbReference type="Google" id="ProtNLM"/>
    </source>
</evidence>
<organism evidence="2">
    <name type="scientific">marine sediment metagenome</name>
    <dbReference type="NCBI Taxonomy" id="412755"/>
    <lineage>
        <taxon>unclassified sequences</taxon>
        <taxon>metagenomes</taxon>
        <taxon>ecological metagenomes</taxon>
    </lineage>
</organism>
<feature type="non-terminal residue" evidence="2">
    <location>
        <position position="1"/>
    </location>
</feature>
<name>X0UVJ4_9ZZZZ</name>
<accession>X0UVJ4</accession>
<proteinExistence type="predicted"/>
<keyword evidence="1" id="KW-0479">Metal-binding</keyword>
<dbReference type="EMBL" id="BARS01024038">
    <property type="protein sequence ID" value="GAG03232.1"/>
    <property type="molecule type" value="Genomic_DNA"/>
</dbReference>
<dbReference type="AlphaFoldDB" id="X0UVJ4"/>
<evidence type="ECO:0000256" key="1">
    <source>
        <dbReference type="ARBA" id="ARBA00022723"/>
    </source>
</evidence>
<protein>
    <recommendedName>
        <fullName evidence="3">Aminopeptidase</fullName>
    </recommendedName>
</protein>
<dbReference type="PANTHER" id="PTHR34448">
    <property type="entry name" value="AMINOPEPTIDASE"/>
    <property type="match status" value="1"/>
</dbReference>